<proteinExistence type="predicted"/>
<feature type="chain" id="PRO_5032859197" description="DUF3617 family protein" evidence="1">
    <location>
        <begin position="23"/>
        <end position="147"/>
    </location>
</feature>
<sequence>MRTLPLSAVLLGAAALAAPALAAPVVTPGEWTSTMTMDSMTMPGLPPGALDAMKGKPITTSYCLTPEEAEADPKKILAADKSCKVDRFNMAGGKIDSAMTCQTPQGPATITMSGTYTADSYAMNSTMKAGPMTMASRVSARRLGPCK</sequence>
<dbReference type="AlphaFoldDB" id="A0A841LHP6"/>
<dbReference type="Proteomes" id="UP000538147">
    <property type="component" value="Unassembled WGS sequence"/>
</dbReference>
<evidence type="ECO:0008006" key="4">
    <source>
        <dbReference type="Google" id="ProtNLM"/>
    </source>
</evidence>
<reference evidence="2 3" key="1">
    <citation type="submission" date="2020-08" db="EMBL/GenBank/DDBJ databases">
        <title>Genomic Encyclopedia of Type Strains, Phase IV (KMG-IV): sequencing the most valuable type-strain genomes for metagenomic binning, comparative biology and taxonomic classification.</title>
        <authorList>
            <person name="Goeker M."/>
        </authorList>
    </citation>
    <scope>NUCLEOTIDE SEQUENCE [LARGE SCALE GENOMIC DNA]</scope>
    <source>
        <strain evidence="2 3">DSM 102189</strain>
    </source>
</reference>
<keyword evidence="3" id="KW-1185">Reference proteome</keyword>
<evidence type="ECO:0000313" key="3">
    <source>
        <dbReference type="Proteomes" id="UP000538147"/>
    </source>
</evidence>
<name>A0A841LHP6_9SPHN</name>
<organism evidence="2 3">
    <name type="scientific">Polymorphobacter multimanifer</name>
    <dbReference type="NCBI Taxonomy" id="1070431"/>
    <lineage>
        <taxon>Bacteria</taxon>
        <taxon>Pseudomonadati</taxon>
        <taxon>Pseudomonadota</taxon>
        <taxon>Alphaproteobacteria</taxon>
        <taxon>Sphingomonadales</taxon>
        <taxon>Sphingosinicellaceae</taxon>
        <taxon>Polymorphobacter</taxon>
    </lineage>
</organism>
<protein>
    <recommendedName>
        <fullName evidence="4">DUF3617 family protein</fullName>
    </recommendedName>
</protein>
<comment type="caution">
    <text evidence="2">The sequence shown here is derived from an EMBL/GenBank/DDBJ whole genome shotgun (WGS) entry which is preliminary data.</text>
</comment>
<dbReference type="Pfam" id="PF12276">
    <property type="entry name" value="DUF3617"/>
    <property type="match status" value="1"/>
</dbReference>
<feature type="signal peptide" evidence="1">
    <location>
        <begin position="1"/>
        <end position="22"/>
    </location>
</feature>
<dbReference type="InterPro" id="IPR022061">
    <property type="entry name" value="DUF3617"/>
</dbReference>
<accession>A0A841LHP6</accession>
<evidence type="ECO:0000313" key="2">
    <source>
        <dbReference type="EMBL" id="MBB6228722.1"/>
    </source>
</evidence>
<evidence type="ECO:0000256" key="1">
    <source>
        <dbReference type="SAM" id="SignalP"/>
    </source>
</evidence>
<keyword evidence="1" id="KW-0732">Signal</keyword>
<dbReference type="EMBL" id="JACIIV010000023">
    <property type="protein sequence ID" value="MBB6228722.1"/>
    <property type="molecule type" value="Genomic_DNA"/>
</dbReference>
<dbReference type="RefSeq" id="WP_184201576.1">
    <property type="nucleotide sequence ID" value="NZ_BMOX01000053.1"/>
</dbReference>
<gene>
    <name evidence="2" type="ORF">FHS79_002913</name>
</gene>